<dbReference type="PROSITE" id="PS50923">
    <property type="entry name" value="SUSHI"/>
    <property type="match status" value="1"/>
</dbReference>
<sequence length="258" mass="27605">MRLSLTTIVSLCLLVGLGAEAAPHCSKGEYQCSGNSFLQCDNGRWVTKQCGPGTRCVQKSQTSVYCDYDHVAAASIERRAPSECKPGAYKCTGKGFLQCANGSWVRKECGRGTKCVQNGPNAVYCDYSAKVERRAPHECKPGAYKCSGQGFLQCDNGKWVHKRCGAGTSCVQNGPNAVYCDYAKKGSHHGLEAKTLLSSSHGSGSGSRGECRPGTYQCAGQGFRQCDNGKWVHKDCGPGTACVQNGDYAVYCDYAKLA</sequence>
<dbReference type="Proteomes" id="UP000193498">
    <property type="component" value="Unassembled WGS sequence"/>
</dbReference>
<evidence type="ECO:0000259" key="3">
    <source>
        <dbReference type="PROSITE" id="PS50923"/>
    </source>
</evidence>
<evidence type="ECO:0000256" key="2">
    <source>
        <dbReference type="SAM" id="SignalP"/>
    </source>
</evidence>
<feature type="signal peptide" evidence="2">
    <location>
        <begin position="1"/>
        <end position="21"/>
    </location>
</feature>
<evidence type="ECO:0000313" key="7">
    <source>
        <dbReference type="Proteomes" id="UP000193498"/>
    </source>
</evidence>
<dbReference type="EMBL" id="MCFE01000194">
    <property type="protein sequence ID" value="ORX94847.1"/>
    <property type="molecule type" value="Genomic_DNA"/>
</dbReference>
<dbReference type="EMBL" id="MCFE01001221">
    <property type="protein sequence ID" value="ORX64272.1"/>
    <property type="molecule type" value="Genomic_DNA"/>
</dbReference>
<accession>A0A1Y1VSJ2</accession>
<dbReference type="OrthoDB" id="6020543at2759"/>
<dbReference type="AlphaFoldDB" id="A0A1Y1VSJ2"/>
<evidence type="ECO:0000313" key="6">
    <source>
        <dbReference type="EMBL" id="ORX94847.1"/>
    </source>
</evidence>
<feature type="domain" description="Sushi" evidence="3">
    <location>
        <begin position="107"/>
        <end position="166"/>
    </location>
</feature>
<evidence type="ECO:0000256" key="1">
    <source>
        <dbReference type="ARBA" id="ARBA00023157"/>
    </source>
</evidence>
<gene>
    <name evidence="4" type="ORF">K493DRAFT_368538</name>
    <name evidence="5" type="ORF">K493DRAFT_373189</name>
    <name evidence="6" type="ORF">K493DRAFT_373193</name>
</gene>
<evidence type="ECO:0000313" key="5">
    <source>
        <dbReference type="EMBL" id="ORX94846.1"/>
    </source>
</evidence>
<protein>
    <recommendedName>
        <fullName evidence="3">Sushi domain-containing protein</fullName>
    </recommendedName>
</protein>
<proteinExistence type="predicted"/>
<name>A0A1Y1VSJ2_9FUNG</name>
<feature type="chain" id="PRO_5011907593" description="Sushi domain-containing protein" evidence="2">
    <location>
        <begin position="22"/>
        <end position="258"/>
    </location>
</feature>
<keyword evidence="7" id="KW-1185">Reference proteome</keyword>
<keyword evidence="2" id="KW-0732">Signal</keyword>
<dbReference type="InParanoid" id="A0A1Y1VSJ2"/>
<dbReference type="InterPro" id="IPR000436">
    <property type="entry name" value="Sushi_SCR_CCP_dom"/>
</dbReference>
<organism evidence="4 7">
    <name type="scientific">Basidiobolus meristosporus CBS 931.73</name>
    <dbReference type="NCBI Taxonomy" id="1314790"/>
    <lineage>
        <taxon>Eukaryota</taxon>
        <taxon>Fungi</taxon>
        <taxon>Fungi incertae sedis</taxon>
        <taxon>Zoopagomycota</taxon>
        <taxon>Entomophthoromycotina</taxon>
        <taxon>Basidiobolomycetes</taxon>
        <taxon>Basidiobolales</taxon>
        <taxon>Basidiobolaceae</taxon>
        <taxon>Basidiobolus</taxon>
    </lineage>
</organism>
<reference evidence="4 7" key="1">
    <citation type="submission" date="2016-07" db="EMBL/GenBank/DDBJ databases">
        <title>Pervasive Adenine N6-methylation of Active Genes in Fungi.</title>
        <authorList>
            <consortium name="DOE Joint Genome Institute"/>
            <person name="Mondo S.J."/>
            <person name="Dannebaum R.O."/>
            <person name="Kuo R.C."/>
            <person name="Labutti K."/>
            <person name="Haridas S."/>
            <person name="Kuo A."/>
            <person name="Salamov A."/>
            <person name="Ahrendt S.R."/>
            <person name="Lipzen A."/>
            <person name="Sullivan W."/>
            <person name="Andreopoulos W.B."/>
            <person name="Clum A."/>
            <person name="Lindquist E."/>
            <person name="Daum C."/>
            <person name="Ramamoorthy G.K."/>
            <person name="Gryganskyi A."/>
            <person name="Culley D."/>
            <person name="Magnuson J.K."/>
            <person name="James T.Y."/>
            <person name="O'Malley M.A."/>
            <person name="Stajich J.E."/>
            <person name="Spatafora J.W."/>
            <person name="Visel A."/>
            <person name="Grigoriev I.V."/>
        </authorList>
    </citation>
    <scope>NUCLEOTIDE SEQUENCE [LARGE SCALE GENOMIC DNA]</scope>
    <source>
        <strain evidence="4 7">CBS 931.73</strain>
    </source>
</reference>
<keyword evidence="1" id="KW-1015">Disulfide bond</keyword>
<comment type="caution">
    <text evidence="4">The sequence shown here is derived from an EMBL/GenBank/DDBJ whole genome shotgun (WGS) entry which is preliminary data.</text>
</comment>
<dbReference type="EMBL" id="MCFE01000194">
    <property type="protein sequence ID" value="ORX94846.1"/>
    <property type="molecule type" value="Genomic_DNA"/>
</dbReference>
<dbReference type="STRING" id="1314790.A0A1Y1VSJ2"/>
<evidence type="ECO:0000313" key="4">
    <source>
        <dbReference type="EMBL" id="ORX64272.1"/>
    </source>
</evidence>